<protein>
    <recommendedName>
        <fullName evidence="2">Bleomycin resistance protein</fullName>
    </recommendedName>
</protein>
<evidence type="ECO:0000259" key="4">
    <source>
        <dbReference type="PROSITE" id="PS51819"/>
    </source>
</evidence>
<dbReference type="RefSeq" id="WP_344776043.1">
    <property type="nucleotide sequence ID" value="NZ_BAABBX010000014.1"/>
</dbReference>
<dbReference type="Gene3D" id="3.10.180.10">
    <property type="entry name" value="2,3-Dihydroxybiphenyl 1,2-Dioxygenase, domain 1"/>
    <property type="match status" value="1"/>
</dbReference>
<feature type="domain" description="VOC" evidence="4">
    <location>
        <begin position="96"/>
        <end position="225"/>
    </location>
</feature>
<dbReference type="Gene3D" id="3.40.630.30">
    <property type="match status" value="1"/>
</dbReference>
<comment type="similarity">
    <text evidence="1">Belongs to the bleomycin resistance protein family.</text>
</comment>
<dbReference type="InterPro" id="IPR000335">
    <property type="entry name" value="Bleomycin-R"/>
</dbReference>
<keyword evidence="6" id="KW-1185">Reference proteome</keyword>
<gene>
    <name evidence="5" type="ORF">GCM10022288_18060</name>
</gene>
<dbReference type="SUPFAM" id="SSF55729">
    <property type="entry name" value="Acyl-CoA N-acyltransferases (Nat)"/>
    <property type="match status" value="1"/>
</dbReference>
<reference evidence="6" key="1">
    <citation type="journal article" date="2019" name="Int. J. Syst. Evol. Microbiol.">
        <title>The Global Catalogue of Microorganisms (GCM) 10K type strain sequencing project: providing services to taxonomists for standard genome sequencing and annotation.</title>
        <authorList>
            <consortium name="The Broad Institute Genomics Platform"/>
            <consortium name="The Broad Institute Genome Sequencing Center for Infectious Disease"/>
            <person name="Wu L."/>
            <person name="Ma J."/>
        </authorList>
    </citation>
    <scope>NUCLEOTIDE SEQUENCE [LARGE SCALE GENOMIC DNA]</scope>
    <source>
        <strain evidence="6">JCM 17593</strain>
    </source>
</reference>
<dbReference type="SUPFAM" id="SSF54593">
    <property type="entry name" value="Glyoxalase/Bleomycin resistance protein/Dihydroxybiphenyl dioxygenase"/>
    <property type="match status" value="1"/>
</dbReference>
<dbReference type="Proteomes" id="UP001500213">
    <property type="component" value="Unassembled WGS sequence"/>
</dbReference>
<organism evidence="5 6">
    <name type="scientific">Gryllotalpicola kribbensis</name>
    <dbReference type="NCBI Taxonomy" id="993084"/>
    <lineage>
        <taxon>Bacteria</taxon>
        <taxon>Bacillati</taxon>
        <taxon>Actinomycetota</taxon>
        <taxon>Actinomycetes</taxon>
        <taxon>Micrococcales</taxon>
        <taxon>Microbacteriaceae</taxon>
        <taxon>Gryllotalpicola</taxon>
    </lineage>
</organism>
<proteinExistence type="inferred from homology"/>
<dbReference type="EMBL" id="BAABBX010000014">
    <property type="protein sequence ID" value="GAA4189753.1"/>
    <property type="molecule type" value="Genomic_DNA"/>
</dbReference>
<keyword evidence="3" id="KW-0046">Antibiotic resistance</keyword>
<dbReference type="Pfam" id="PF00903">
    <property type="entry name" value="Glyoxalase"/>
    <property type="match status" value="1"/>
</dbReference>
<dbReference type="InterPro" id="IPR029068">
    <property type="entry name" value="Glyas_Bleomycin-R_OHBP_Dase"/>
</dbReference>
<evidence type="ECO:0000313" key="6">
    <source>
        <dbReference type="Proteomes" id="UP001500213"/>
    </source>
</evidence>
<accession>A0ABP8ASU5</accession>
<sequence>MLGLARTISDGQTVAYFQDLLMEPRSQRHGTGEALLDEVLYRTRDIRQFVLLTGAEPTQSAFYESRRLVETRDVRPTLIDQLARCCHDGFVDADLEPALVPELLVADLSRSLSFWVGLCGFSVRYSRPEEGFAYIARGTAHVMLEQIGVGRNWVTGALESPLGRGINFQVSVPDCSHIAEALRAAGVELFMEPETKWYRVDDHAAGVQQFLVTDPDGYLLRFQSSVGRRNIAR</sequence>
<evidence type="ECO:0000256" key="1">
    <source>
        <dbReference type="ARBA" id="ARBA00011051"/>
    </source>
</evidence>
<name>A0ABP8ASU5_9MICO</name>
<dbReference type="PROSITE" id="PS51819">
    <property type="entry name" value="VOC"/>
    <property type="match status" value="1"/>
</dbReference>
<dbReference type="InterPro" id="IPR037523">
    <property type="entry name" value="VOC_core"/>
</dbReference>
<dbReference type="InterPro" id="IPR016181">
    <property type="entry name" value="Acyl_CoA_acyltransferase"/>
</dbReference>
<evidence type="ECO:0000256" key="2">
    <source>
        <dbReference type="ARBA" id="ARBA00021572"/>
    </source>
</evidence>
<dbReference type="InterPro" id="IPR004360">
    <property type="entry name" value="Glyas_Fos-R_dOase_dom"/>
</dbReference>
<comment type="caution">
    <text evidence="5">The sequence shown here is derived from an EMBL/GenBank/DDBJ whole genome shotgun (WGS) entry which is preliminary data.</text>
</comment>
<evidence type="ECO:0000313" key="5">
    <source>
        <dbReference type="EMBL" id="GAA4189753.1"/>
    </source>
</evidence>
<dbReference type="CDD" id="cd08349">
    <property type="entry name" value="BLMA_like"/>
    <property type="match status" value="1"/>
</dbReference>
<evidence type="ECO:0000256" key="3">
    <source>
        <dbReference type="ARBA" id="ARBA00023251"/>
    </source>
</evidence>